<dbReference type="AlphaFoldDB" id="A0A6B3NC93"/>
<organism evidence="1">
    <name type="scientific">Symploca sp. SIO1C4</name>
    <dbReference type="NCBI Taxonomy" id="2607765"/>
    <lineage>
        <taxon>Bacteria</taxon>
        <taxon>Bacillati</taxon>
        <taxon>Cyanobacteriota</taxon>
        <taxon>Cyanophyceae</taxon>
        <taxon>Coleofasciculales</taxon>
        <taxon>Coleofasciculaceae</taxon>
        <taxon>Symploca</taxon>
    </lineage>
</organism>
<reference evidence="1" key="1">
    <citation type="submission" date="2019-11" db="EMBL/GenBank/DDBJ databases">
        <title>Genomic insights into an expanded diversity of filamentous marine cyanobacteria reveals the extraordinary biosynthetic potential of Moorea and Okeania.</title>
        <authorList>
            <person name="Ferreira Leao T."/>
            <person name="Wang M."/>
            <person name="Moss N."/>
            <person name="Da Silva R."/>
            <person name="Sanders J."/>
            <person name="Nurk S."/>
            <person name="Gurevich A."/>
            <person name="Humphrey G."/>
            <person name="Reher R."/>
            <person name="Zhu Q."/>
            <person name="Belda-Ferre P."/>
            <person name="Glukhov E."/>
            <person name="Rex R."/>
            <person name="Dorrestein P.C."/>
            <person name="Knight R."/>
            <person name="Pevzner P."/>
            <person name="Gerwick W.H."/>
            <person name="Gerwick L."/>
        </authorList>
    </citation>
    <scope>NUCLEOTIDE SEQUENCE</scope>
    <source>
        <strain evidence="1">SIO1C4</strain>
    </source>
</reference>
<proteinExistence type="predicted"/>
<evidence type="ECO:0000313" key="1">
    <source>
        <dbReference type="EMBL" id="NER27251.1"/>
    </source>
</evidence>
<name>A0A6B3NC93_9CYAN</name>
<dbReference type="EMBL" id="JAAHFQ010000085">
    <property type="protein sequence ID" value="NER27251.1"/>
    <property type="molecule type" value="Genomic_DNA"/>
</dbReference>
<accession>A0A6B3NC93</accession>
<gene>
    <name evidence="1" type="ORF">F6J89_06335</name>
</gene>
<protein>
    <submittedName>
        <fullName evidence="1">Uncharacterized protein</fullName>
    </submittedName>
</protein>
<sequence>MSTHEDARLAYELAIGKRVSDAHWWRTRKLLTNHRLEITATNAQFLVALRKQIPKSAIGVSGLLDAYHRAESLTAKMGGTMTGAEVSNILLQFGITAHRTTISRWFKKAAGGYQKKRDYTPEEIKGILISAFLYKASQTGKLPQVS</sequence>
<comment type="caution">
    <text evidence="1">The sequence shown here is derived from an EMBL/GenBank/DDBJ whole genome shotgun (WGS) entry which is preliminary data.</text>
</comment>